<keyword evidence="3" id="KW-1185">Reference proteome</keyword>
<dbReference type="InterPro" id="IPR008927">
    <property type="entry name" value="6-PGluconate_DH-like_C_sf"/>
</dbReference>
<reference evidence="2 3" key="1">
    <citation type="submission" date="2019-04" db="EMBL/GenBank/DDBJ databases">
        <title>Comparative genomics and transcriptomics to analyze fruiting body development in filamentous ascomycetes.</title>
        <authorList>
            <consortium name="DOE Joint Genome Institute"/>
            <person name="Lutkenhaus R."/>
            <person name="Traeger S."/>
            <person name="Breuer J."/>
            <person name="Kuo A."/>
            <person name="Lipzen A."/>
            <person name="Pangilinan J."/>
            <person name="Dilworth D."/>
            <person name="Sandor L."/>
            <person name="Poggeler S."/>
            <person name="Barry K."/>
            <person name="Grigoriev I.V."/>
            <person name="Nowrousian M."/>
        </authorList>
    </citation>
    <scope>NUCLEOTIDE SEQUENCE [LARGE SCALE GENOMIC DNA]</scope>
    <source>
        <strain evidence="2 3">CBS 389.68</strain>
    </source>
</reference>
<dbReference type="Gene3D" id="3.40.50.720">
    <property type="entry name" value="NAD(P)-binding Rossmann-like Domain"/>
    <property type="match status" value="1"/>
</dbReference>
<dbReference type="SUPFAM" id="SSF48179">
    <property type="entry name" value="6-phosphogluconate dehydrogenase C-terminal domain-like"/>
    <property type="match status" value="1"/>
</dbReference>
<protein>
    <submittedName>
        <fullName evidence="2">6-phosphogluconate dehydrogenase C-terminal domain-like protein</fullName>
    </submittedName>
</protein>
<dbReference type="OrthoDB" id="9988102at2759"/>
<dbReference type="InterPro" id="IPR036291">
    <property type="entry name" value="NAD(P)-bd_dom_sf"/>
</dbReference>
<dbReference type="AlphaFoldDB" id="A0A4S2MYA2"/>
<evidence type="ECO:0000313" key="3">
    <source>
        <dbReference type="Proteomes" id="UP000298138"/>
    </source>
</evidence>
<sequence>MSESSFTEPNKPVVAILSLGEMGFGHAQLLKAHGYRVLTNLEGRSEATQQRALQSGVELITNDISLITETDIFLSIIPPSEALSTAQRIATAYQQTFHKPLYYVDLNALSPNTVKEVSQNFNPSWPIHFIDGAIIGPPARPPTPSNPSWYVPRIVISGAHELPTELRSLLVMKHIGPEIGQASALKMSFATLFKGFTSLALLSFTTAERHGVYDALREEMDEFFPPFGGMAGRFLEGNMKGVPKKAYRWVTEMEEIDATHRETGFDEGVFEAVARVYGLVDKETEVGRRRAKDVEVEEVLKSVDEALKGREK</sequence>
<feature type="domain" description="Phosphogluconate dehydrogenase NAD-binding putative C-terminal" evidence="1">
    <location>
        <begin position="207"/>
        <end position="278"/>
    </location>
</feature>
<evidence type="ECO:0000313" key="2">
    <source>
        <dbReference type="EMBL" id="TGZ81661.1"/>
    </source>
</evidence>
<proteinExistence type="predicted"/>
<dbReference type="EMBL" id="ML220118">
    <property type="protein sequence ID" value="TGZ81661.1"/>
    <property type="molecule type" value="Genomic_DNA"/>
</dbReference>
<evidence type="ECO:0000259" key="1">
    <source>
        <dbReference type="Pfam" id="PF09130"/>
    </source>
</evidence>
<dbReference type="SUPFAM" id="SSF51735">
    <property type="entry name" value="NAD(P)-binding Rossmann-fold domains"/>
    <property type="match status" value="1"/>
</dbReference>
<organism evidence="2 3">
    <name type="scientific">Ascodesmis nigricans</name>
    <dbReference type="NCBI Taxonomy" id="341454"/>
    <lineage>
        <taxon>Eukaryota</taxon>
        <taxon>Fungi</taxon>
        <taxon>Dikarya</taxon>
        <taxon>Ascomycota</taxon>
        <taxon>Pezizomycotina</taxon>
        <taxon>Pezizomycetes</taxon>
        <taxon>Pezizales</taxon>
        <taxon>Ascodesmidaceae</taxon>
        <taxon>Ascodesmis</taxon>
    </lineage>
</organism>
<dbReference type="Gene3D" id="1.10.1040.10">
    <property type="entry name" value="N-(1-d-carboxylethyl)-l-norvaline Dehydrogenase, domain 2"/>
    <property type="match status" value="1"/>
</dbReference>
<dbReference type="Proteomes" id="UP000298138">
    <property type="component" value="Unassembled WGS sequence"/>
</dbReference>
<name>A0A4S2MYA2_9PEZI</name>
<dbReference type="Pfam" id="PF09130">
    <property type="entry name" value="DUF1932"/>
    <property type="match status" value="1"/>
</dbReference>
<dbReference type="InterPro" id="IPR015814">
    <property type="entry name" value="Pgluconate_DH_NAD-bd_C"/>
</dbReference>
<accession>A0A4S2MYA2</accession>
<dbReference type="InParanoid" id="A0A4S2MYA2"/>
<gene>
    <name evidence="2" type="ORF">EX30DRAFT_330783</name>
</gene>
<dbReference type="STRING" id="341454.A0A4S2MYA2"/>
<dbReference type="InterPro" id="IPR013328">
    <property type="entry name" value="6PGD_dom2"/>
</dbReference>